<accession>A0A1H8QLK9</accession>
<name>A0A1H8QLK9_9GAMM</name>
<dbReference type="Gene3D" id="2.30.42.10">
    <property type="match status" value="1"/>
</dbReference>
<feature type="chain" id="PRO_5011669022" evidence="1">
    <location>
        <begin position="23"/>
        <end position="380"/>
    </location>
</feature>
<dbReference type="OrthoDB" id="9795827at2"/>
<feature type="domain" description="PDZ" evidence="2">
    <location>
        <begin position="281"/>
        <end position="352"/>
    </location>
</feature>
<evidence type="ECO:0000259" key="2">
    <source>
        <dbReference type="PROSITE" id="PS50106"/>
    </source>
</evidence>
<dbReference type="EMBL" id="FOEG01000001">
    <property type="protein sequence ID" value="SEO54817.1"/>
    <property type="molecule type" value="Genomic_DNA"/>
</dbReference>
<dbReference type="AlphaFoldDB" id="A0A1H8QLK9"/>
<feature type="signal peptide" evidence="1">
    <location>
        <begin position="1"/>
        <end position="22"/>
    </location>
</feature>
<gene>
    <name evidence="3" type="ORF">SAMN04488052_101638</name>
</gene>
<dbReference type="PROSITE" id="PS50106">
    <property type="entry name" value="PDZ"/>
    <property type="match status" value="1"/>
</dbReference>
<dbReference type="SUPFAM" id="SSF50156">
    <property type="entry name" value="PDZ domain-like"/>
    <property type="match status" value="1"/>
</dbReference>
<dbReference type="InterPro" id="IPR001478">
    <property type="entry name" value="PDZ"/>
</dbReference>
<reference evidence="3 4" key="1">
    <citation type="submission" date="2016-10" db="EMBL/GenBank/DDBJ databases">
        <authorList>
            <person name="de Groot N.N."/>
        </authorList>
    </citation>
    <scope>NUCLEOTIDE SEQUENCE [LARGE SCALE GENOMIC DNA]</scope>
    <source>
        <strain evidence="3 4">CGMCC 1.6291</strain>
    </source>
</reference>
<protein>
    <submittedName>
        <fullName evidence="3">Uncharacterized iron-regulated protein</fullName>
    </submittedName>
</protein>
<evidence type="ECO:0000256" key="1">
    <source>
        <dbReference type="SAM" id="SignalP"/>
    </source>
</evidence>
<proteinExistence type="predicted"/>
<dbReference type="Pfam" id="PF04187">
    <property type="entry name" value="Cofac_haem_bdg"/>
    <property type="match status" value="1"/>
</dbReference>
<dbReference type="SUPFAM" id="SSF159501">
    <property type="entry name" value="EreA/ChaN-like"/>
    <property type="match status" value="1"/>
</dbReference>
<dbReference type="CDD" id="cd14727">
    <property type="entry name" value="ChanN-like"/>
    <property type="match status" value="1"/>
</dbReference>
<dbReference type="Pfam" id="PF13180">
    <property type="entry name" value="PDZ_2"/>
    <property type="match status" value="1"/>
</dbReference>
<keyword evidence="4" id="KW-1185">Reference proteome</keyword>
<dbReference type="InterPro" id="IPR007314">
    <property type="entry name" value="Cofac_haem-bd_dom"/>
</dbReference>
<organism evidence="3 4">
    <name type="scientific">Aquisalimonas asiatica</name>
    <dbReference type="NCBI Taxonomy" id="406100"/>
    <lineage>
        <taxon>Bacteria</taxon>
        <taxon>Pseudomonadati</taxon>
        <taxon>Pseudomonadota</taxon>
        <taxon>Gammaproteobacteria</taxon>
        <taxon>Chromatiales</taxon>
        <taxon>Ectothiorhodospiraceae</taxon>
        <taxon>Aquisalimonas</taxon>
    </lineage>
</organism>
<keyword evidence="1" id="KW-0732">Signal</keyword>
<dbReference type="InterPro" id="IPR036034">
    <property type="entry name" value="PDZ_sf"/>
</dbReference>
<dbReference type="STRING" id="406100.SAMN04488052_101638"/>
<evidence type="ECO:0000313" key="3">
    <source>
        <dbReference type="EMBL" id="SEO54817.1"/>
    </source>
</evidence>
<dbReference type="Gene3D" id="3.40.50.11550">
    <property type="match status" value="1"/>
</dbReference>
<dbReference type="SMART" id="SM00228">
    <property type="entry name" value="PDZ"/>
    <property type="match status" value="1"/>
</dbReference>
<evidence type="ECO:0000313" key="4">
    <source>
        <dbReference type="Proteomes" id="UP000199657"/>
    </source>
</evidence>
<dbReference type="Proteomes" id="UP000199657">
    <property type="component" value="Unassembled WGS sequence"/>
</dbReference>
<sequence>MRVLRLLTLGLCLAIAPLSARAACELPPGGWMTPGGEPLDERVLYRELATSQAVLLGERHDRMAHHRWQLSTLAHVRAHEPHLVLGLEMFPRTVQPVLDAWVDGELDEREFLRRSGWYEHWGFDPALYLPVLHFARMHGIPLIGLNLERPVIQRIGAEGWDAVPAAERDDVGPAAGPGTRYRERLMESFEQHAEHGMAGDAEAFVRAQLARDRAMAEGISSAREEHDGALVVALIGRGHLAYGDGVPYELADLGLDDVAVLLPDGVDGDCGERDPDLADALFRLDDARHERAAPSLGVTLGEADADGVRVTGVMPESVAAGAGLEEGDRIITAAGERLKAPAELQRIIHRQAPGTWLPLEVVRDGETGQVIARFPPSPDD</sequence>